<dbReference type="OrthoDB" id="10380792at2759"/>
<reference evidence="1 2" key="2">
    <citation type="submission" date="2014-03" db="EMBL/GenBank/DDBJ databases">
        <title>The Genome Sequence of Anncaliia algerae insect isolate PRA339.</title>
        <authorList>
            <consortium name="The Broad Institute Genome Sequencing Platform"/>
            <consortium name="The Broad Institute Genome Sequencing Center for Infectious Disease"/>
            <person name="Cuomo C."/>
            <person name="Becnel J."/>
            <person name="Sanscrainte N."/>
            <person name="Walker B."/>
            <person name="Young S.K."/>
            <person name="Zeng Q."/>
            <person name="Gargeya S."/>
            <person name="Fitzgerald M."/>
            <person name="Haas B."/>
            <person name="Abouelleil A."/>
            <person name="Alvarado L."/>
            <person name="Arachchi H.M."/>
            <person name="Berlin A.M."/>
            <person name="Chapman S.B."/>
            <person name="Dewar J."/>
            <person name="Goldberg J."/>
            <person name="Griggs A."/>
            <person name="Gujja S."/>
            <person name="Hansen M."/>
            <person name="Howarth C."/>
            <person name="Imamovic A."/>
            <person name="Larimer J."/>
            <person name="McCowan C."/>
            <person name="Murphy C."/>
            <person name="Neiman D."/>
            <person name="Pearson M."/>
            <person name="Priest M."/>
            <person name="Roberts A."/>
            <person name="Saif S."/>
            <person name="Shea T."/>
            <person name="Sisk P."/>
            <person name="Sykes S."/>
            <person name="Wortman J."/>
            <person name="Nusbaum C."/>
            <person name="Birren B."/>
        </authorList>
    </citation>
    <scope>NUCLEOTIDE SEQUENCE [LARGE SCALE GENOMIC DNA]</scope>
    <source>
        <strain evidence="1 2">PRA339</strain>
    </source>
</reference>
<organism evidence="1 2">
    <name type="scientific">Anncaliia algerae PRA339</name>
    <dbReference type="NCBI Taxonomy" id="1288291"/>
    <lineage>
        <taxon>Eukaryota</taxon>
        <taxon>Fungi</taxon>
        <taxon>Fungi incertae sedis</taxon>
        <taxon>Microsporidia</taxon>
        <taxon>Tubulinosematoidea</taxon>
        <taxon>Tubulinosematidae</taxon>
        <taxon>Anncaliia</taxon>
    </lineage>
</organism>
<dbReference type="VEuPathDB" id="MicrosporidiaDB:H312_02043"/>
<protein>
    <submittedName>
        <fullName evidence="1">Uncharacterized protein</fullName>
    </submittedName>
</protein>
<accession>A0A059F0E9</accession>
<dbReference type="HOGENOM" id="CLU_037325_0_0_1"/>
<evidence type="ECO:0000313" key="1">
    <source>
        <dbReference type="EMBL" id="KCZ80557.1"/>
    </source>
</evidence>
<evidence type="ECO:0000313" key="2">
    <source>
        <dbReference type="Proteomes" id="UP000030655"/>
    </source>
</evidence>
<name>A0A059F0E9_9MICR</name>
<proteinExistence type="predicted"/>
<dbReference type="AlphaFoldDB" id="A0A059F0E9"/>
<dbReference type="EMBL" id="KK365174">
    <property type="protein sequence ID" value="KCZ80557.1"/>
    <property type="molecule type" value="Genomic_DNA"/>
</dbReference>
<gene>
    <name evidence="1" type="ORF">H312_02043</name>
</gene>
<dbReference type="Proteomes" id="UP000030655">
    <property type="component" value="Unassembled WGS sequence"/>
</dbReference>
<sequence length="543" mass="64521">MFVTIFHFKNILVALKQHNASNNNPCIFNQYDPLRYAECQQTRTVLNNPNYPLSLNACLTHNYQRLPYQNPQTSLNTSAKPLNYNILYRPLNSNPIYQNNPPNDIMIWPHEVKSRQSDHKRKVTNFNIASLIPEIAGEEIMSLDKKCESKSLSSNAESEPVKTTIHPENLDLSCNKAAISIGSNIKDTKDVPLQEEPVFLYRYRFRNSSKFYNTIDTGKERNKMILQYFLRIENDYNIKLNYLVNILTSSKVIDNLELVYAPNIYMTIYEEFYKVLNEQYPNSSIETHTGADLNSLYLLFIKFMDWIEEKYFFMVIERSNNYRSHLKYFNMHMSMESDKKENDIINFYLNIINEDNYSILYKILPEFELIHEIKRVTVPFRLHKIIFYLQLIICKFEVFRFNYFYGRTINREDLEKLYQYPEFNEMVAVISIIFKKLMGKCDILPNISLALEFYSFSHYLRIKHLNLFKEHIELEAFLNSNFSQNKYLDSEKDEQGYVNKLVFTTDFSSSRLFHEIKANHLRHFKLSGLGEKSVSKYKRRKIS</sequence>
<keyword evidence="2" id="KW-1185">Reference proteome</keyword>
<reference evidence="2" key="1">
    <citation type="submission" date="2013-02" db="EMBL/GenBank/DDBJ databases">
        <authorList>
            <consortium name="The Broad Institute Genome Sequencing Platform"/>
            <person name="Cuomo C."/>
            <person name="Becnel J."/>
            <person name="Sanscrainte N."/>
            <person name="Walker B."/>
            <person name="Young S.K."/>
            <person name="Zeng Q."/>
            <person name="Gargeya S."/>
            <person name="Fitzgerald M."/>
            <person name="Haas B."/>
            <person name="Abouelleil A."/>
            <person name="Alvarado L."/>
            <person name="Arachchi H.M."/>
            <person name="Berlin A.M."/>
            <person name="Chapman S.B."/>
            <person name="Dewar J."/>
            <person name="Goldberg J."/>
            <person name="Griggs A."/>
            <person name="Gujja S."/>
            <person name="Hansen M."/>
            <person name="Howarth C."/>
            <person name="Imamovic A."/>
            <person name="Larimer J."/>
            <person name="McCowan C."/>
            <person name="Murphy C."/>
            <person name="Neiman D."/>
            <person name="Pearson M."/>
            <person name="Priest M."/>
            <person name="Roberts A."/>
            <person name="Saif S."/>
            <person name="Shea T."/>
            <person name="Sisk P."/>
            <person name="Sykes S."/>
            <person name="Wortman J."/>
            <person name="Nusbaum C."/>
            <person name="Birren B."/>
        </authorList>
    </citation>
    <scope>NUCLEOTIDE SEQUENCE [LARGE SCALE GENOMIC DNA]</scope>
    <source>
        <strain evidence="2">PRA339</strain>
    </source>
</reference>